<dbReference type="AlphaFoldDB" id="A0A1B6M6R3"/>
<reference evidence="9" key="1">
    <citation type="submission" date="2015-11" db="EMBL/GenBank/DDBJ databases">
        <title>De novo transcriptome assembly of four potential Pierce s Disease insect vectors from Arizona vineyards.</title>
        <authorList>
            <person name="Tassone E.E."/>
        </authorList>
    </citation>
    <scope>NUCLEOTIDE SEQUENCE</scope>
</reference>
<dbReference type="InterPro" id="IPR043016">
    <property type="entry name" value="IFT81_N_sf"/>
</dbReference>
<sequence length="141" mass="16144">QGLVQGEKAIIHPILEWLLGNLDDLRKRAYLAKYLVKIEIPPEILGDVDIAALMEQYDRLIDDFKATHKESERIKLSGSSTAELRADIEAMEKEHNIVLKKIERLQRKVENVENREVVLEVCKELRSVLPWAPVPPSQSLP</sequence>
<evidence type="ECO:0000256" key="5">
    <source>
        <dbReference type="ARBA" id="ARBA00023273"/>
    </source>
</evidence>
<gene>
    <name evidence="9" type="ORF">g.682</name>
</gene>
<keyword evidence="3 7" id="KW-0175">Coiled coil</keyword>
<dbReference type="GO" id="GO:0015631">
    <property type="term" value="F:tubulin binding"/>
    <property type="evidence" value="ECO:0007669"/>
    <property type="project" value="InterPro"/>
</dbReference>
<name>A0A1B6M6R3_9HEMI</name>
<dbReference type="EMBL" id="GEBQ01008369">
    <property type="protein sequence ID" value="JAT31608.1"/>
    <property type="molecule type" value="Transcribed_RNA"/>
</dbReference>
<evidence type="ECO:0000256" key="2">
    <source>
        <dbReference type="ARBA" id="ARBA00022794"/>
    </source>
</evidence>
<comment type="similarity">
    <text evidence="6">Belongs to the IFT81 family.</text>
</comment>
<keyword evidence="5" id="KW-0966">Cell projection</keyword>
<proteinExistence type="inferred from homology"/>
<keyword evidence="2" id="KW-0970">Cilium biogenesis/degradation</keyword>
<evidence type="ECO:0000256" key="4">
    <source>
        <dbReference type="ARBA" id="ARBA00023069"/>
    </source>
</evidence>
<dbReference type="Pfam" id="PF18383">
    <property type="entry name" value="IFT81_CH"/>
    <property type="match status" value="1"/>
</dbReference>
<feature type="domain" description="IFT81 calponin homology" evidence="8">
    <location>
        <begin position="1"/>
        <end position="39"/>
    </location>
</feature>
<dbReference type="PANTHER" id="PTHR15614:SF2">
    <property type="entry name" value="INTRAFLAGELLAR TRANSPORT PROTEIN 81 HOMOLOG"/>
    <property type="match status" value="1"/>
</dbReference>
<dbReference type="Gene3D" id="1.10.418.70">
    <property type="entry name" value="Intraflagellar transport protein 81, N-terminal domain"/>
    <property type="match status" value="1"/>
</dbReference>
<dbReference type="GO" id="GO:0060271">
    <property type="term" value="P:cilium assembly"/>
    <property type="evidence" value="ECO:0007669"/>
    <property type="project" value="InterPro"/>
</dbReference>
<keyword evidence="4" id="KW-0969">Cilium</keyword>
<comment type="subcellular location">
    <subcellularLocation>
        <location evidence="1">Cell projection</location>
        <location evidence="1">Cilium</location>
    </subcellularLocation>
</comment>
<feature type="coiled-coil region" evidence="7">
    <location>
        <begin position="88"/>
        <end position="122"/>
    </location>
</feature>
<dbReference type="GO" id="GO:0036064">
    <property type="term" value="C:ciliary basal body"/>
    <property type="evidence" value="ECO:0007669"/>
    <property type="project" value="TreeGrafter"/>
</dbReference>
<evidence type="ECO:0000313" key="9">
    <source>
        <dbReference type="EMBL" id="JAT31608.1"/>
    </source>
</evidence>
<evidence type="ECO:0000256" key="6">
    <source>
        <dbReference type="ARBA" id="ARBA00043983"/>
    </source>
</evidence>
<accession>A0A1B6M6R3</accession>
<feature type="non-terminal residue" evidence="9">
    <location>
        <position position="1"/>
    </location>
</feature>
<dbReference type="GO" id="GO:0030992">
    <property type="term" value="C:intraciliary transport particle B"/>
    <property type="evidence" value="ECO:0007669"/>
    <property type="project" value="InterPro"/>
</dbReference>
<organism evidence="9">
    <name type="scientific">Graphocephala atropunctata</name>
    <dbReference type="NCBI Taxonomy" id="36148"/>
    <lineage>
        <taxon>Eukaryota</taxon>
        <taxon>Metazoa</taxon>
        <taxon>Ecdysozoa</taxon>
        <taxon>Arthropoda</taxon>
        <taxon>Hexapoda</taxon>
        <taxon>Insecta</taxon>
        <taxon>Pterygota</taxon>
        <taxon>Neoptera</taxon>
        <taxon>Paraneoptera</taxon>
        <taxon>Hemiptera</taxon>
        <taxon>Auchenorrhyncha</taxon>
        <taxon>Membracoidea</taxon>
        <taxon>Cicadellidae</taxon>
        <taxon>Cicadellinae</taxon>
        <taxon>Cicadellini</taxon>
        <taxon>Graphocephala</taxon>
    </lineage>
</organism>
<protein>
    <recommendedName>
        <fullName evidence="8">IFT81 calponin homology domain-containing protein</fullName>
    </recommendedName>
</protein>
<dbReference type="InterPro" id="IPR029600">
    <property type="entry name" value="IFT81"/>
</dbReference>
<evidence type="ECO:0000256" key="7">
    <source>
        <dbReference type="SAM" id="Coils"/>
    </source>
</evidence>
<evidence type="ECO:0000259" key="8">
    <source>
        <dbReference type="Pfam" id="PF18383"/>
    </source>
</evidence>
<dbReference type="GO" id="GO:0042073">
    <property type="term" value="P:intraciliary transport"/>
    <property type="evidence" value="ECO:0007669"/>
    <property type="project" value="InterPro"/>
</dbReference>
<dbReference type="InterPro" id="IPR041146">
    <property type="entry name" value="IFT81_CH"/>
</dbReference>
<evidence type="ECO:0000256" key="1">
    <source>
        <dbReference type="ARBA" id="ARBA00004138"/>
    </source>
</evidence>
<dbReference type="PANTHER" id="PTHR15614">
    <property type="entry name" value="INTRAFLAGELLAR TRANSPORT PROTEIN 81 HOMOLOG"/>
    <property type="match status" value="1"/>
</dbReference>
<feature type="non-terminal residue" evidence="9">
    <location>
        <position position="141"/>
    </location>
</feature>
<evidence type="ECO:0000256" key="3">
    <source>
        <dbReference type="ARBA" id="ARBA00023054"/>
    </source>
</evidence>